<evidence type="ECO:0000313" key="3">
    <source>
        <dbReference type="Proteomes" id="UP000606921"/>
    </source>
</evidence>
<reference evidence="2 3" key="1">
    <citation type="submission" date="2020-11" db="EMBL/GenBank/DDBJ databases">
        <authorList>
            <person name="Lassalle F."/>
        </authorList>
    </citation>
    <scope>NUCLEOTIDE SEQUENCE [LARGE SCALE GENOMIC DNA]</scope>
    <source>
        <strain evidence="2 3">JC140</strain>
    </source>
</reference>
<name>A0ABN7JRL3_9HYPH</name>
<dbReference type="InterPro" id="IPR050834">
    <property type="entry name" value="Glycosyltransf_2"/>
</dbReference>
<dbReference type="InterPro" id="IPR029044">
    <property type="entry name" value="Nucleotide-diphossugar_trans"/>
</dbReference>
<accession>A0ABN7JRL3</accession>
<dbReference type="Proteomes" id="UP000606921">
    <property type="component" value="Unassembled WGS sequence"/>
</dbReference>
<feature type="domain" description="Glycosyltransferase 2-like" evidence="1">
    <location>
        <begin position="6"/>
        <end position="115"/>
    </location>
</feature>
<dbReference type="PANTHER" id="PTHR43685">
    <property type="entry name" value="GLYCOSYLTRANSFERASE"/>
    <property type="match status" value="1"/>
</dbReference>
<organism evidence="2 3">
    <name type="scientific">Pseudorhizobium endolithicum</name>
    <dbReference type="NCBI Taxonomy" id="1191678"/>
    <lineage>
        <taxon>Bacteria</taxon>
        <taxon>Pseudomonadati</taxon>
        <taxon>Pseudomonadota</taxon>
        <taxon>Alphaproteobacteria</taxon>
        <taxon>Hyphomicrobiales</taxon>
        <taxon>Rhizobiaceae</taxon>
        <taxon>Rhizobium/Agrobacterium group</taxon>
        <taxon>Pseudorhizobium</taxon>
    </lineage>
</organism>
<dbReference type="InterPro" id="IPR001173">
    <property type="entry name" value="Glyco_trans_2-like"/>
</dbReference>
<protein>
    <submittedName>
        <fullName evidence="2">Glycosyltransferase family 2 protein</fullName>
    </submittedName>
</protein>
<dbReference type="Pfam" id="PF00535">
    <property type="entry name" value="Glycos_transf_2"/>
    <property type="match status" value="1"/>
</dbReference>
<keyword evidence="3" id="KW-1185">Reference proteome</keyword>
<dbReference type="PANTHER" id="PTHR43685:SF11">
    <property type="entry name" value="GLYCOSYLTRANSFERASE TAGX-RELATED"/>
    <property type="match status" value="1"/>
</dbReference>
<sequence>MARIDVAVPNYNYGRFLQSCVNSIYRQGIDGIRILIIDNASTDDSAAIARRLAERDPNVELCLRTTNLGQHASFNAAVDWAQSEYFVILCSDDYLADGALQRAINALDRHRDASLAFGGTLFVEEGSPRPAALKPQGAGCLRYWSGTDFLRATCRSGRNLVGGPLAVVRTAAQKAAGHYCQDLQHTDDMEMWMRLAAIGAVVELDDVLAIVRLHGENRSAILADVLHWNRAAEAAFESFFAGFGASLPDAKSLFDDAKRCLSDRAYWAAISHLIQRQPGAPELAKQAVALRPACIVLPPLGYAWRKTRMSHRLKQMWSSKKMVAS</sequence>
<dbReference type="SUPFAM" id="SSF53448">
    <property type="entry name" value="Nucleotide-diphospho-sugar transferases"/>
    <property type="match status" value="1"/>
</dbReference>
<comment type="caution">
    <text evidence="2">The sequence shown here is derived from an EMBL/GenBank/DDBJ whole genome shotgun (WGS) entry which is preliminary data.</text>
</comment>
<dbReference type="CDD" id="cd00761">
    <property type="entry name" value="Glyco_tranf_GTA_type"/>
    <property type="match status" value="1"/>
</dbReference>
<proteinExistence type="predicted"/>
<dbReference type="Gene3D" id="3.90.550.10">
    <property type="entry name" value="Spore Coat Polysaccharide Biosynthesis Protein SpsA, Chain A"/>
    <property type="match status" value="1"/>
</dbReference>
<evidence type="ECO:0000259" key="1">
    <source>
        <dbReference type="Pfam" id="PF00535"/>
    </source>
</evidence>
<dbReference type="RefSeq" id="WP_142593206.1">
    <property type="nucleotide sequence ID" value="NZ_CABFWF030000013.1"/>
</dbReference>
<dbReference type="EMBL" id="CABFWF030000013">
    <property type="protein sequence ID" value="CAD7044518.1"/>
    <property type="molecule type" value="Genomic_DNA"/>
</dbReference>
<gene>
    <name evidence="2" type="ORF">REJC140_03829</name>
</gene>
<evidence type="ECO:0000313" key="2">
    <source>
        <dbReference type="EMBL" id="CAD7044518.1"/>
    </source>
</evidence>